<protein>
    <submittedName>
        <fullName evidence="3">D-amino-acid dehydrogenase</fullName>
    </submittedName>
</protein>
<feature type="domain" description="FAD dependent oxidoreductase" evidence="2">
    <location>
        <begin position="17"/>
        <end position="404"/>
    </location>
</feature>
<dbReference type="InterPro" id="IPR006076">
    <property type="entry name" value="FAD-dep_OxRdtase"/>
</dbReference>
<reference evidence="4" key="1">
    <citation type="submission" date="2016-10" db="EMBL/GenBank/DDBJ databases">
        <authorList>
            <person name="Varghese N."/>
            <person name="Submissions S."/>
        </authorList>
    </citation>
    <scope>NUCLEOTIDE SEQUENCE [LARGE SCALE GENOMIC DNA]</scope>
    <source>
        <strain evidence="4">DSM 18887</strain>
    </source>
</reference>
<dbReference type="Proteomes" id="UP000198749">
    <property type="component" value="Unassembled WGS sequence"/>
</dbReference>
<dbReference type="AlphaFoldDB" id="A0A1H9D6R2"/>
<sequence length="425" mass="47564">MALSEMAQCDEHFNGSVAVIGAGVVGLCCALEAQRKGYQVTLFDRDEAGLGASFGNAGYLATELIEPLSNPQILRSALPLWLNPKGPLFLPLQYFMRIIPWLFRFVGSSAPEVLRRSRKGLIQLNREAIAAWQRCLTDIDATEQIVKSGYLLVWESADKIEAARQHQAWLRNNHIDAELVQGERLAQLEPELAKTVSHALFFPDACRVSEPYQLCTRLFSAFIERGGAFIQQNITQVKPSSQQVTVLTESQDQRYDTAMICAGAWSKTLLSDLGVNVPLEAERGYHLTIPEAGFMLRHTIGSAERRFVMGPLDSGLRVVGMTELGGLKLPPFKQRFDVLRYHSRQLLPGLDTPELEVREWMGHRPTLPDSLPVIDRHPQHPQILFAFGHQHLGLTQAAVTAELTLKLLQKEASMIDMSLFKVNRF</sequence>
<evidence type="ECO:0000259" key="2">
    <source>
        <dbReference type="Pfam" id="PF01266"/>
    </source>
</evidence>
<dbReference type="RefSeq" id="WP_217647370.1">
    <property type="nucleotide sequence ID" value="NZ_AP025284.1"/>
</dbReference>
<dbReference type="Gene3D" id="3.50.50.60">
    <property type="entry name" value="FAD/NAD(P)-binding domain"/>
    <property type="match status" value="2"/>
</dbReference>
<keyword evidence="1" id="KW-0560">Oxidoreductase</keyword>
<dbReference type="SUPFAM" id="SSF51905">
    <property type="entry name" value="FAD/NAD(P)-binding domain"/>
    <property type="match status" value="1"/>
</dbReference>
<name>A0A1H9D6R2_9GAMM</name>
<proteinExistence type="predicted"/>
<dbReference type="Pfam" id="PF01266">
    <property type="entry name" value="DAO"/>
    <property type="match status" value="1"/>
</dbReference>
<dbReference type="STRING" id="355243.SAMN03080615_00349"/>
<dbReference type="PANTHER" id="PTHR13847">
    <property type="entry name" value="SARCOSINE DEHYDROGENASE-RELATED"/>
    <property type="match status" value="1"/>
</dbReference>
<dbReference type="GO" id="GO:0005737">
    <property type="term" value="C:cytoplasm"/>
    <property type="evidence" value="ECO:0007669"/>
    <property type="project" value="TreeGrafter"/>
</dbReference>
<evidence type="ECO:0000313" key="4">
    <source>
        <dbReference type="Proteomes" id="UP000198749"/>
    </source>
</evidence>
<dbReference type="GO" id="GO:0016491">
    <property type="term" value="F:oxidoreductase activity"/>
    <property type="evidence" value="ECO:0007669"/>
    <property type="project" value="UniProtKB-KW"/>
</dbReference>
<dbReference type="PANTHER" id="PTHR13847:SF289">
    <property type="entry name" value="GLYCINE OXIDASE"/>
    <property type="match status" value="1"/>
</dbReference>
<dbReference type="SUPFAM" id="SSF54373">
    <property type="entry name" value="FAD-linked reductases, C-terminal domain"/>
    <property type="match status" value="1"/>
</dbReference>
<organism evidence="3 4">
    <name type="scientific">Amphritea atlantica</name>
    <dbReference type="NCBI Taxonomy" id="355243"/>
    <lineage>
        <taxon>Bacteria</taxon>
        <taxon>Pseudomonadati</taxon>
        <taxon>Pseudomonadota</taxon>
        <taxon>Gammaproteobacteria</taxon>
        <taxon>Oceanospirillales</taxon>
        <taxon>Oceanospirillaceae</taxon>
        <taxon>Amphritea</taxon>
    </lineage>
</organism>
<dbReference type="Gene3D" id="3.30.9.10">
    <property type="entry name" value="D-Amino Acid Oxidase, subunit A, domain 2"/>
    <property type="match status" value="1"/>
</dbReference>
<dbReference type="InterPro" id="IPR036188">
    <property type="entry name" value="FAD/NAD-bd_sf"/>
</dbReference>
<dbReference type="EMBL" id="FOGB01000001">
    <property type="protein sequence ID" value="SEQ08553.1"/>
    <property type="molecule type" value="Genomic_DNA"/>
</dbReference>
<gene>
    <name evidence="3" type="ORF">SAMN03080615_00349</name>
</gene>
<accession>A0A1H9D6R2</accession>
<keyword evidence="4" id="KW-1185">Reference proteome</keyword>
<evidence type="ECO:0000256" key="1">
    <source>
        <dbReference type="ARBA" id="ARBA00023002"/>
    </source>
</evidence>
<evidence type="ECO:0000313" key="3">
    <source>
        <dbReference type="EMBL" id="SEQ08553.1"/>
    </source>
</evidence>